<feature type="domain" description="GBD/FH3" evidence="7">
    <location>
        <begin position="150"/>
        <end position="619"/>
    </location>
</feature>
<dbReference type="Gene3D" id="6.10.30.50">
    <property type="match status" value="1"/>
</dbReference>
<dbReference type="PROSITE" id="PS51444">
    <property type="entry name" value="FH2"/>
    <property type="match status" value="1"/>
</dbReference>
<comment type="caution">
    <text evidence="9">The sequence shown here is derived from an EMBL/GenBank/DDBJ whole genome shotgun (WGS) entry which is preliminary data.</text>
</comment>
<dbReference type="InterPro" id="IPR016024">
    <property type="entry name" value="ARM-type_fold"/>
</dbReference>
<comment type="similarity">
    <text evidence="4">Belongs to the formin homology family. BNI1 subfamily.</text>
</comment>
<evidence type="ECO:0000259" key="7">
    <source>
        <dbReference type="PROSITE" id="PS51232"/>
    </source>
</evidence>
<dbReference type="SUPFAM" id="SSF101447">
    <property type="entry name" value="Formin homology 2 domain (FH2 domain)"/>
    <property type="match status" value="1"/>
</dbReference>
<feature type="region of interest" description="Disordered" evidence="6">
    <location>
        <begin position="1"/>
        <end position="69"/>
    </location>
</feature>
<dbReference type="EMBL" id="SELW01000220">
    <property type="protein sequence ID" value="TID29967.1"/>
    <property type="molecule type" value="Genomic_DNA"/>
</dbReference>
<protein>
    <recommendedName>
        <fullName evidence="11">FH2 domain-containing protein</fullName>
    </recommendedName>
</protein>
<evidence type="ECO:0000256" key="6">
    <source>
        <dbReference type="SAM" id="MobiDB-lite"/>
    </source>
</evidence>
<dbReference type="Pfam" id="PF06371">
    <property type="entry name" value="Drf_GBD"/>
    <property type="match status" value="1"/>
</dbReference>
<feature type="coiled-coil region" evidence="5">
    <location>
        <begin position="1650"/>
        <end position="1684"/>
    </location>
</feature>
<feature type="region of interest" description="Disordered" evidence="6">
    <location>
        <begin position="1743"/>
        <end position="1765"/>
    </location>
</feature>
<feature type="compositionally biased region" description="Polar residues" evidence="6">
    <location>
        <begin position="43"/>
        <end position="69"/>
    </location>
</feature>
<proteinExistence type="inferred from homology"/>
<feature type="compositionally biased region" description="Low complexity" evidence="6">
    <location>
        <begin position="84"/>
        <end position="95"/>
    </location>
</feature>
<dbReference type="InterPro" id="IPR011989">
    <property type="entry name" value="ARM-like"/>
</dbReference>
<evidence type="ECO:0000256" key="3">
    <source>
        <dbReference type="ARBA" id="ARBA00023054"/>
    </source>
</evidence>
<reference evidence="9 10" key="1">
    <citation type="journal article" date="2019" name="Front. Genet.">
        <title>Whole-Genome Sequencing of the Opportunistic Yeast Pathogen Candida inconspicua Uncovers Its Hybrid Origin.</title>
        <authorList>
            <person name="Mixao V."/>
            <person name="Hansen A.P."/>
            <person name="Saus E."/>
            <person name="Boekhout T."/>
            <person name="Lass-Florl C."/>
            <person name="Gabaldon T."/>
        </authorList>
    </citation>
    <scope>NUCLEOTIDE SEQUENCE [LARGE SCALE GENOMIC DNA]</scope>
    <source>
        <strain evidence="9 10">CBS 180</strain>
    </source>
</reference>
<dbReference type="STRING" id="52247.A0A4T0X4T0"/>
<dbReference type="SMART" id="SM00498">
    <property type="entry name" value="FH2"/>
    <property type="match status" value="1"/>
</dbReference>
<dbReference type="GO" id="GO:0003779">
    <property type="term" value="F:actin binding"/>
    <property type="evidence" value="ECO:0007669"/>
    <property type="project" value="InterPro"/>
</dbReference>
<feature type="compositionally biased region" description="Basic and acidic residues" evidence="6">
    <location>
        <begin position="1744"/>
        <end position="1761"/>
    </location>
</feature>
<dbReference type="Pfam" id="PF06367">
    <property type="entry name" value="Drf_FH3"/>
    <property type="match status" value="1"/>
</dbReference>
<feature type="compositionally biased region" description="Low complexity" evidence="6">
    <location>
        <begin position="103"/>
        <end position="117"/>
    </location>
</feature>
<keyword evidence="10" id="KW-1185">Reference proteome</keyword>
<accession>A0A4T0X4T0</accession>
<evidence type="ECO:0000313" key="9">
    <source>
        <dbReference type="EMBL" id="TID29967.1"/>
    </source>
</evidence>
<dbReference type="GO" id="GO:0030428">
    <property type="term" value="C:cell septum"/>
    <property type="evidence" value="ECO:0007669"/>
    <property type="project" value="UniProtKB-SubCell"/>
</dbReference>
<dbReference type="Proteomes" id="UP000307173">
    <property type="component" value="Unassembled WGS sequence"/>
</dbReference>
<feature type="coiled-coil region" evidence="5">
    <location>
        <begin position="822"/>
        <end position="869"/>
    </location>
</feature>
<dbReference type="InterPro" id="IPR051661">
    <property type="entry name" value="Actin_filament_regulator"/>
</dbReference>
<feature type="coiled-coil region" evidence="5">
    <location>
        <begin position="639"/>
        <end position="734"/>
    </location>
</feature>
<feature type="region of interest" description="Disordered" evidence="6">
    <location>
        <begin position="1069"/>
        <end position="1112"/>
    </location>
</feature>
<feature type="region of interest" description="Disordered" evidence="6">
    <location>
        <begin position="737"/>
        <end position="767"/>
    </location>
</feature>
<comment type="subcellular location">
    <subcellularLocation>
        <location evidence="1">Bud neck</location>
    </subcellularLocation>
    <subcellularLocation>
        <location evidence="2">Cell septum</location>
    </subcellularLocation>
</comment>
<dbReference type="InterPro" id="IPR010473">
    <property type="entry name" value="GTPase-bd"/>
</dbReference>
<dbReference type="OrthoDB" id="1104827at2759"/>
<dbReference type="Gene3D" id="1.10.238.150">
    <property type="entry name" value="Formin, FH3 diaphanous domain"/>
    <property type="match status" value="1"/>
</dbReference>
<dbReference type="GO" id="GO:0001411">
    <property type="term" value="C:hyphal tip"/>
    <property type="evidence" value="ECO:0007669"/>
    <property type="project" value="UniProtKB-ARBA"/>
</dbReference>
<dbReference type="PANTHER" id="PTHR47102">
    <property type="entry name" value="PROTEIN BNI1"/>
    <property type="match status" value="1"/>
</dbReference>
<feature type="region of interest" description="Disordered" evidence="6">
    <location>
        <begin position="84"/>
        <end position="137"/>
    </location>
</feature>
<dbReference type="GO" id="GO:1903475">
    <property type="term" value="P:mitotic actomyosin contractile ring assembly"/>
    <property type="evidence" value="ECO:0007669"/>
    <property type="project" value="TreeGrafter"/>
</dbReference>
<dbReference type="GO" id="GO:0000142">
    <property type="term" value="C:cellular bud neck contractile ring"/>
    <property type="evidence" value="ECO:0007669"/>
    <property type="project" value="UniProtKB-ARBA"/>
</dbReference>
<gene>
    <name evidence="9" type="ORF">CANINC_001478</name>
</gene>
<dbReference type="GO" id="GO:0043332">
    <property type="term" value="C:mating projection tip"/>
    <property type="evidence" value="ECO:0007669"/>
    <property type="project" value="TreeGrafter"/>
</dbReference>
<feature type="region of interest" description="Disordered" evidence="6">
    <location>
        <begin position="1150"/>
        <end position="1258"/>
    </location>
</feature>
<evidence type="ECO:0000259" key="8">
    <source>
        <dbReference type="PROSITE" id="PS51444"/>
    </source>
</evidence>
<evidence type="ECO:0000256" key="1">
    <source>
        <dbReference type="ARBA" id="ARBA00004266"/>
    </source>
</evidence>
<feature type="domain" description="FH2" evidence="8">
    <location>
        <begin position="1257"/>
        <end position="1673"/>
    </location>
</feature>
<dbReference type="PROSITE" id="PS51232">
    <property type="entry name" value="GBD_FH3"/>
    <property type="match status" value="1"/>
</dbReference>
<dbReference type="InterPro" id="IPR014768">
    <property type="entry name" value="GBD/FH3_dom"/>
</dbReference>
<sequence length="1826" mass="209261">MKPNKKSDSNQSGSGIMSSLMGTMRKAAKNSNNSQNSQNSQSITISNPIPLDQSSTYNDNLSKYPTNQSNLSLDQSSIFNKSMSSSGFFSRSRAPPSEHSDTLSRISTSNSLLSTSTNQPSHNLSHSHSKKASGFRKAHRHTISDDFVLEQPDDPNEIDRMFTEVMESRDFQSLPEAAKTAMLNYSRDRKWMFIKQQKLTEYKRQVLKDLPSNSAAKSNNMIQIQKQSQKEPVHFITLLLNNKITIEELKDLEVYLTSEDLNWLMSFLEQDGTACLCSVLTNLYKTKPLLHEPPLSLSNINIGKRVPFINVTEAYSSIIEKESRLFRCIKVIALKYQSLDKIQKMMPQFISTVFIGMLSPKAWVKKLSIEIIMLYCFTHGYSAELLSTLKKTINENCHLVYIREYYSNSKSNHRLDERSQVILFGSSSITRYEAWIWFTLRLFLGHGRMGSKVGSFPEFKFSGSMDNRFMNEYAENTLFLLRSIIQSSGNLHDRLQMRRVFQVAGLNELVDRFELLENESVNKQLKDYEDMCQNDDIEFRKTNEFKAQKINFQDPASLLRALWENSKGTKTGDYLLSLIQNIFLNANTLAEEHSSDLVRNLKLTNDFVSNITMSSTNEDSNMNISINKLLATYRSDDIAKRAMEEQKEAKRKVEELEAEIENLRAQMNEGSDGIIQKLKEELEDKDNMLYGMRRTVEMKERQINELNRKRIIDKENNEKEVRKLLLTLQSKEQLQEDQYASLKPGHNRKLSKSSSSTRYSHDKNKMKNLRNKISTLEFLEKEARNLENTEFDEFVEKIPEPPKISFKKNRSTRDRDADLQTLTSLRKRLNFLEKDANKVIKQQAELSNKEMLENRKLEAMKRLNMIQNSLKSLKLEETARTAKPTLDPFEKLDTTKSRALQKELDEIEGLCSSLKFQLGLNEDEEFTEEELTKAVKDAEERFSQGKKEQVRADFNAGPIVTPSNVGKINVSEMRPFLGELEKKVARMQPVNVSTDNFDVDVEHAHTLDPTKKLSENIYNVSNVSELDPAGDISVEYDSDFDVDGSIRSAKIETIQQKRKSSQLELYDKSEDFESSEDSDVAETVKKTRKNKVSKKDLSSESSYESSDENTSKVSLINNEQILKEDPVDTIIVNRSVPVSDVTLKDDIKPIIDDNDDARTPFSNSPQILPVSTKLSPTQSSTSLSLPPPPPPPPLPPSSLNFIKPTVGGAHPPPPPPAPPPPPPAFGSPIPPPPPLPSGNSSRFPTPAMSPVIASSPFDHLPRTKKKLKQLHWEKIEDIDNSLWSEMDISAFAEKFKEKGIFDNMEDLFAAFEAKAKNGQKRKDIEKKSFLSQQHKQEFDICLQPLHKDSDMEVVLKILHCSPEILNRPKIMELLGKQELCDIPNTLGKNLEPYSTEWNSKGIVSKPDKDPNELARPDRIYLETIYNLNHYWRSRMRILNLITTFKEDYEIINAQLDKVEEASRSIEESDSLKMLFEVILLLGNYMNTDSKKAFGFRLSTLQRLNFLKNNKNSMSFLQFLEKIIRNDFPEIQQFVEDIKPVKNATRISIEHLEKDSVTLISSVNNIDASLSTGNLSNPSLFHPEDKFLKIVYRELPNMRRNVEKLENKKMIILERFYNVMKYFKEDPESDDFARNAFFRKFSDFLESYEKVSKENIAAEEVQRKIEENERAKQANEKKKEEVVQNANIDLEKSIDLLKKSGLPERRNRLKELIVTSINSASSENVIKDNNDEENEELQVRGIVHRQSERGSDEENEVEKDNNTDNVGVMEVEIEGFRVEADGSLVSLNENGTNISRNDDEGSVNDLPVMLSERMKRRLREGSRNVTR</sequence>
<feature type="compositionally biased region" description="Polar residues" evidence="6">
    <location>
        <begin position="9"/>
        <end position="21"/>
    </location>
</feature>
<dbReference type="InterPro" id="IPR042201">
    <property type="entry name" value="FH2_Formin_sf"/>
</dbReference>
<feature type="compositionally biased region" description="Pro residues" evidence="6">
    <location>
        <begin position="1185"/>
        <end position="1196"/>
    </location>
</feature>
<feature type="compositionally biased region" description="Basic residues" evidence="6">
    <location>
        <begin position="125"/>
        <end position="137"/>
    </location>
</feature>
<evidence type="ECO:0008006" key="11">
    <source>
        <dbReference type="Google" id="ProtNLM"/>
    </source>
</evidence>
<evidence type="ECO:0000313" key="10">
    <source>
        <dbReference type="Proteomes" id="UP000307173"/>
    </source>
</evidence>
<name>A0A4T0X4T0_9ASCO</name>
<dbReference type="SUPFAM" id="SSF48371">
    <property type="entry name" value="ARM repeat"/>
    <property type="match status" value="1"/>
</dbReference>
<feature type="compositionally biased region" description="Low complexity" evidence="6">
    <location>
        <begin position="1171"/>
        <end position="1184"/>
    </location>
</feature>
<dbReference type="GO" id="GO:0000920">
    <property type="term" value="P:septum digestion after cytokinesis"/>
    <property type="evidence" value="ECO:0007669"/>
    <property type="project" value="UniProtKB-ARBA"/>
</dbReference>
<dbReference type="SMART" id="SM01140">
    <property type="entry name" value="Drf_GBD"/>
    <property type="match status" value="1"/>
</dbReference>
<dbReference type="InterPro" id="IPR015425">
    <property type="entry name" value="FH2_Formin"/>
</dbReference>
<keyword evidence="3 5" id="KW-0175">Coiled coil</keyword>
<dbReference type="InterPro" id="IPR010472">
    <property type="entry name" value="FH3_dom"/>
</dbReference>
<dbReference type="SMART" id="SM01139">
    <property type="entry name" value="Drf_FH3"/>
    <property type="match status" value="1"/>
</dbReference>
<dbReference type="FunFam" id="1.20.58.2220:FF:000006">
    <property type="entry name" value="Cytokinesis protein sepA"/>
    <property type="match status" value="1"/>
</dbReference>
<dbReference type="GO" id="GO:0051016">
    <property type="term" value="P:barbed-end actin filament capping"/>
    <property type="evidence" value="ECO:0007669"/>
    <property type="project" value="TreeGrafter"/>
</dbReference>
<dbReference type="Gene3D" id="1.25.10.10">
    <property type="entry name" value="Leucine-rich Repeat Variant"/>
    <property type="match status" value="1"/>
</dbReference>
<dbReference type="PANTHER" id="PTHR47102:SF2">
    <property type="entry name" value="PROTEIN BNI1"/>
    <property type="match status" value="1"/>
</dbReference>
<organism evidence="9 10">
    <name type="scientific">Pichia inconspicua</name>
    <dbReference type="NCBI Taxonomy" id="52247"/>
    <lineage>
        <taxon>Eukaryota</taxon>
        <taxon>Fungi</taxon>
        <taxon>Dikarya</taxon>
        <taxon>Ascomycota</taxon>
        <taxon>Saccharomycotina</taxon>
        <taxon>Pichiomycetes</taxon>
        <taxon>Pichiales</taxon>
        <taxon>Pichiaceae</taxon>
        <taxon>Pichia</taxon>
    </lineage>
</organism>
<evidence type="ECO:0000256" key="4">
    <source>
        <dbReference type="ARBA" id="ARBA00037935"/>
    </source>
</evidence>
<feature type="coiled-coil region" evidence="5">
    <location>
        <begin position="921"/>
        <end position="948"/>
    </location>
</feature>
<dbReference type="GO" id="GO:0031267">
    <property type="term" value="F:small GTPase binding"/>
    <property type="evidence" value="ECO:0007669"/>
    <property type="project" value="InterPro"/>
</dbReference>
<feature type="compositionally biased region" description="Pro residues" evidence="6">
    <location>
        <begin position="1210"/>
        <end position="1236"/>
    </location>
</feature>
<evidence type="ECO:0000256" key="5">
    <source>
        <dbReference type="SAM" id="Coils"/>
    </source>
</evidence>
<dbReference type="Gene3D" id="1.20.58.2220">
    <property type="entry name" value="Formin, FH2 domain"/>
    <property type="match status" value="1"/>
</dbReference>
<dbReference type="GO" id="GO:0051017">
    <property type="term" value="P:actin filament bundle assembly"/>
    <property type="evidence" value="ECO:0007669"/>
    <property type="project" value="TreeGrafter"/>
</dbReference>
<feature type="compositionally biased region" description="Low complexity" evidence="6">
    <location>
        <begin position="30"/>
        <end position="42"/>
    </location>
</feature>
<evidence type="ECO:0000256" key="2">
    <source>
        <dbReference type="ARBA" id="ARBA00004431"/>
    </source>
</evidence>
<feature type="region of interest" description="Disordered" evidence="6">
    <location>
        <begin position="1788"/>
        <end position="1807"/>
    </location>
</feature>
<feature type="coiled-coil region" evidence="5">
    <location>
        <begin position="1587"/>
        <end position="1614"/>
    </location>
</feature>
<dbReference type="Pfam" id="PF02181">
    <property type="entry name" value="FH2"/>
    <property type="match status" value="1"/>
</dbReference>